<evidence type="ECO:0000256" key="2">
    <source>
        <dbReference type="SAM" id="Phobius"/>
    </source>
</evidence>
<gene>
    <name evidence="3" type="ORF">CLV43_10644</name>
</gene>
<feature type="transmembrane region" description="Helical" evidence="2">
    <location>
        <begin position="80"/>
        <end position="100"/>
    </location>
</feature>
<dbReference type="Proteomes" id="UP000239494">
    <property type="component" value="Unassembled WGS sequence"/>
</dbReference>
<feature type="compositionally biased region" description="Basic and acidic residues" evidence="1">
    <location>
        <begin position="1"/>
        <end position="11"/>
    </location>
</feature>
<dbReference type="EMBL" id="PVTF01000006">
    <property type="protein sequence ID" value="PRY40310.1"/>
    <property type="molecule type" value="Genomic_DNA"/>
</dbReference>
<proteinExistence type="predicted"/>
<reference evidence="3 4" key="1">
    <citation type="submission" date="2018-03" db="EMBL/GenBank/DDBJ databases">
        <title>Genomic Encyclopedia of Archaeal and Bacterial Type Strains, Phase II (KMG-II): from individual species to whole genera.</title>
        <authorList>
            <person name="Goeker M."/>
        </authorList>
    </citation>
    <scope>NUCLEOTIDE SEQUENCE [LARGE SCALE GENOMIC DNA]</scope>
    <source>
        <strain evidence="3 4">DSM 44720</strain>
    </source>
</reference>
<keyword evidence="2" id="KW-0812">Transmembrane</keyword>
<feature type="region of interest" description="Disordered" evidence="1">
    <location>
        <begin position="112"/>
        <end position="141"/>
    </location>
</feature>
<accession>A0A2T0T3R0</accession>
<feature type="compositionally biased region" description="Low complexity" evidence="1">
    <location>
        <begin position="42"/>
        <end position="62"/>
    </location>
</feature>
<dbReference type="AlphaFoldDB" id="A0A2T0T3R0"/>
<evidence type="ECO:0000256" key="1">
    <source>
        <dbReference type="SAM" id="MobiDB-lite"/>
    </source>
</evidence>
<evidence type="ECO:0000313" key="4">
    <source>
        <dbReference type="Proteomes" id="UP000239494"/>
    </source>
</evidence>
<feature type="compositionally biased region" description="Polar residues" evidence="1">
    <location>
        <begin position="17"/>
        <end position="27"/>
    </location>
</feature>
<keyword evidence="2" id="KW-0472">Membrane</keyword>
<comment type="caution">
    <text evidence="3">The sequence shown here is derived from an EMBL/GenBank/DDBJ whole genome shotgun (WGS) entry which is preliminary data.</text>
</comment>
<sequence length="141" mass="14379">MSDPKVPEGSRPEPVSQPGQSVEQGATQPIEQPGQPQGGQSGQPVVEEPAVAPVGQGVPVGAAAGGARGRFRRVAAHRGAQLVAVGVLGLIIGGGVVALLDHDGYGRGPGRVGISRMDERGPGPRVGHGPRGWENHGRFER</sequence>
<protein>
    <submittedName>
        <fullName evidence="3">Uncharacterized protein</fullName>
    </submittedName>
</protein>
<name>A0A2T0T3R0_9PSEU</name>
<feature type="compositionally biased region" description="Basic and acidic residues" evidence="1">
    <location>
        <begin position="131"/>
        <end position="141"/>
    </location>
</feature>
<feature type="region of interest" description="Disordered" evidence="1">
    <location>
        <begin position="1"/>
        <end position="64"/>
    </location>
</feature>
<keyword evidence="2" id="KW-1133">Transmembrane helix</keyword>
<evidence type="ECO:0000313" key="3">
    <source>
        <dbReference type="EMBL" id="PRY40310.1"/>
    </source>
</evidence>
<organism evidence="3 4">
    <name type="scientific">Umezawaea tangerina</name>
    <dbReference type="NCBI Taxonomy" id="84725"/>
    <lineage>
        <taxon>Bacteria</taxon>
        <taxon>Bacillati</taxon>
        <taxon>Actinomycetota</taxon>
        <taxon>Actinomycetes</taxon>
        <taxon>Pseudonocardiales</taxon>
        <taxon>Pseudonocardiaceae</taxon>
        <taxon>Umezawaea</taxon>
    </lineage>
</organism>
<keyword evidence="4" id="KW-1185">Reference proteome</keyword>